<comment type="caution">
    <text evidence="3">The sequence shown here is derived from an EMBL/GenBank/DDBJ whole genome shotgun (WGS) entry which is preliminary data.</text>
</comment>
<dbReference type="EC" id="3.1.3.48" evidence="3"/>
<organism evidence="3 4">
    <name type="scientific">Comamonas terrae</name>
    <dbReference type="NCBI Taxonomy" id="673548"/>
    <lineage>
        <taxon>Bacteria</taxon>
        <taxon>Pseudomonadati</taxon>
        <taxon>Pseudomonadota</taxon>
        <taxon>Betaproteobacteria</taxon>
        <taxon>Burkholderiales</taxon>
        <taxon>Comamonadaceae</taxon>
        <taxon>Comamonas</taxon>
    </lineage>
</organism>
<evidence type="ECO:0000313" key="4">
    <source>
        <dbReference type="Proteomes" id="UP001597463"/>
    </source>
</evidence>
<dbReference type="SUPFAM" id="SSF52799">
    <property type="entry name" value="(Phosphotyrosine protein) phosphatases II"/>
    <property type="match status" value="1"/>
</dbReference>
<reference evidence="4" key="1">
    <citation type="journal article" date="2019" name="Int. J. Syst. Evol. Microbiol.">
        <title>The Global Catalogue of Microorganisms (GCM) 10K type strain sequencing project: providing services to taxonomists for standard genome sequencing and annotation.</title>
        <authorList>
            <consortium name="The Broad Institute Genomics Platform"/>
            <consortium name="The Broad Institute Genome Sequencing Center for Infectious Disease"/>
            <person name="Wu L."/>
            <person name="Ma J."/>
        </authorList>
    </citation>
    <scope>NUCLEOTIDE SEQUENCE [LARGE SCALE GENOMIC DNA]</scope>
    <source>
        <strain evidence="4">TISTR 1906</strain>
    </source>
</reference>
<dbReference type="Gene3D" id="3.90.190.10">
    <property type="entry name" value="Protein tyrosine phosphatase superfamily"/>
    <property type="match status" value="1"/>
</dbReference>
<gene>
    <name evidence="3" type="ORF">ACFSW6_06515</name>
</gene>
<dbReference type="InterPro" id="IPR000387">
    <property type="entry name" value="Tyr_Pase_dom"/>
</dbReference>
<dbReference type="PANTHER" id="PTHR31126:SF1">
    <property type="entry name" value="TYROSINE SPECIFIC PROTEIN PHOSPHATASES DOMAIN-CONTAINING PROTEIN"/>
    <property type="match status" value="1"/>
</dbReference>
<evidence type="ECO:0000259" key="2">
    <source>
        <dbReference type="PROSITE" id="PS50056"/>
    </source>
</evidence>
<dbReference type="PANTHER" id="PTHR31126">
    <property type="entry name" value="TYROSINE-PROTEIN PHOSPHATASE"/>
    <property type="match status" value="1"/>
</dbReference>
<proteinExistence type="inferred from homology"/>
<dbReference type="GO" id="GO:0004725">
    <property type="term" value="F:protein tyrosine phosphatase activity"/>
    <property type="evidence" value="ECO:0007669"/>
    <property type="project" value="UniProtKB-EC"/>
</dbReference>
<evidence type="ECO:0000256" key="1">
    <source>
        <dbReference type="ARBA" id="ARBA00009580"/>
    </source>
</evidence>
<dbReference type="RefSeq" id="WP_066475336.1">
    <property type="nucleotide sequence ID" value="NZ_BCNT01000004.1"/>
</dbReference>
<name>A0ABW5UJN9_9BURK</name>
<keyword evidence="3" id="KW-0378">Hydrolase</keyword>
<dbReference type="Pfam" id="PF13350">
    <property type="entry name" value="Y_phosphatase3"/>
    <property type="match status" value="1"/>
</dbReference>
<feature type="domain" description="Tyrosine specific protein phosphatases" evidence="2">
    <location>
        <begin position="128"/>
        <end position="183"/>
    </location>
</feature>
<dbReference type="InterPro" id="IPR029021">
    <property type="entry name" value="Prot-tyrosine_phosphatase-like"/>
</dbReference>
<dbReference type="PROSITE" id="PS00383">
    <property type="entry name" value="TYR_PHOSPHATASE_1"/>
    <property type="match status" value="1"/>
</dbReference>
<dbReference type="Proteomes" id="UP001597463">
    <property type="component" value="Unassembled WGS sequence"/>
</dbReference>
<dbReference type="PROSITE" id="PS50056">
    <property type="entry name" value="TYR_PHOSPHATASE_2"/>
    <property type="match status" value="1"/>
</dbReference>
<accession>A0ABW5UJN9</accession>
<dbReference type="InterPro" id="IPR016130">
    <property type="entry name" value="Tyr_Pase_AS"/>
</dbReference>
<dbReference type="EMBL" id="JBHUMV010000002">
    <property type="protein sequence ID" value="MFD2753734.1"/>
    <property type="molecule type" value="Genomic_DNA"/>
</dbReference>
<comment type="similarity">
    <text evidence="1">Belongs to the protein-tyrosine phosphatase family.</text>
</comment>
<evidence type="ECO:0000313" key="3">
    <source>
        <dbReference type="EMBL" id="MFD2753734.1"/>
    </source>
</evidence>
<dbReference type="InterPro" id="IPR026893">
    <property type="entry name" value="Tyr/Ser_Pase_IphP-type"/>
</dbReference>
<protein>
    <submittedName>
        <fullName evidence="3">Tyrosine-protein phosphatase</fullName>
        <ecNumber evidence="3">3.1.3.48</ecNumber>
    </submittedName>
</protein>
<keyword evidence="4" id="KW-1185">Reference proteome</keyword>
<sequence length="257" mass="28721">MDAELLSPSLPATPSRSVSLVGASNFRDLGGYLTRDGRRLRWGRLYRSAHLAHLTPQDLAALQVLGVTRSADFRGLTESQHLSYSWPQLTRHALVVEPTVVQRAQAMLESGEGLTVAATEELMHDTYRSFVQTYSPRFAQFFTLLQQGDAPLVFHCTAGKDRTGWAAALLLTALGVDEEQIMQDYLLTNSLFRRPAQMYGHMSAEVLDVLWRVQPSFLMASVELARAQHGSVDRYLSEALGVDAQVRKRLAELYLEQ</sequence>